<evidence type="ECO:0000313" key="3">
    <source>
        <dbReference type="Proteomes" id="UP000324351"/>
    </source>
</evidence>
<dbReference type="InterPro" id="IPR029063">
    <property type="entry name" value="SAM-dependent_MTases_sf"/>
</dbReference>
<dbReference type="GO" id="GO:0032259">
    <property type="term" value="P:methylation"/>
    <property type="evidence" value="ECO:0007669"/>
    <property type="project" value="UniProtKB-KW"/>
</dbReference>
<dbReference type="EMBL" id="VUJW01000003">
    <property type="protein sequence ID" value="KAA1427287.1"/>
    <property type="molecule type" value="Genomic_DNA"/>
</dbReference>
<keyword evidence="2" id="KW-0489">Methyltransferase</keyword>
<protein>
    <submittedName>
        <fullName evidence="2">Class I SAM-dependent methyltransferase</fullName>
    </submittedName>
</protein>
<reference evidence="2 3" key="1">
    <citation type="submission" date="2019-09" db="EMBL/GenBank/DDBJ databases">
        <title>Nocardioides panacisoli sp. nov., isolated from the soil of a ginseng field.</title>
        <authorList>
            <person name="Cho C."/>
        </authorList>
    </citation>
    <scope>NUCLEOTIDE SEQUENCE [LARGE SCALE GENOMIC DNA]</scope>
    <source>
        <strain evidence="2 3">BN140041</strain>
    </source>
</reference>
<dbReference type="GO" id="GO:0008757">
    <property type="term" value="F:S-adenosylmethionine-dependent methyltransferase activity"/>
    <property type="evidence" value="ECO:0007669"/>
    <property type="project" value="InterPro"/>
</dbReference>
<dbReference type="PANTHER" id="PTHR43591">
    <property type="entry name" value="METHYLTRANSFERASE"/>
    <property type="match status" value="1"/>
</dbReference>
<gene>
    <name evidence="2" type="ORF">F0U47_07265</name>
</gene>
<accession>A0A5B1M669</accession>
<dbReference type="CDD" id="cd02440">
    <property type="entry name" value="AdoMet_MTases"/>
    <property type="match status" value="1"/>
</dbReference>
<dbReference type="Proteomes" id="UP000324351">
    <property type="component" value="Unassembled WGS sequence"/>
</dbReference>
<dbReference type="Gene3D" id="3.40.50.150">
    <property type="entry name" value="Vaccinia Virus protein VP39"/>
    <property type="match status" value="1"/>
</dbReference>
<organism evidence="2 3">
    <name type="scientific">Nocardioides antri</name>
    <dbReference type="NCBI Taxonomy" id="2607659"/>
    <lineage>
        <taxon>Bacteria</taxon>
        <taxon>Bacillati</taxon>
        <taxon>Actinomycetota</taxon>
        <taxon>Actinomycetes</taxon>
        <taxon>Propionibacteriales</taxon>
        <taxon>Nocardioidaceae</taxon>
        <taxon>Nocardioides</taxon>
    </lineage>
</organism>
<keyword evidence="2" id="KW-0808">Transferase</keyword>
<proteinExistence type="predicted"/>
<dbReference type="SUPFAM" id="SSF53335">
    <property type="entry name" value="S-adenosyl-L-methionine-dependent methyltransferases"/>
    <property type="match status" value="1"/>
</dbReference>
<sequence length="256" mass="26054">MTEGGVGAAYDAAAAAWRAGPAQMYARLAEAMADHAPVDVRGARVLDAGAGTGVAGEALRRRGARSVVAVDLAPGMLAASSAPAVVGDLIRLPFCAGSFELAAAAFSLNHFADPTPAMAELRRVAGALLATVFAPGWDHPAKEAVDAVMARHGFAWPEWYAAFKAGGGDGDPGPAELEALAGRAGYRTAGARVVEVDTGLGTPADLVDWRTGMAHLAPWIATLAPDERARARQDAEDAVAGMPPLVVPIVVLSATG</sequence>
<evidence type="ECO:0000313" key="2">
    <source>
        <dbReference type="EMBL" id="KAA1427287.1"/>
    </source>
</evidence>
<dbReference type="RefSeq" id="WP_149749655.1">
    <property type="nucleotide sequence ID" value="NZ_VUJW01000003.1"/>
</dbReference>
<comment type="caution">
    <text evidence="2">The sequence shown here is derived from an EMBL/GenBank/DDBJ whole genome shotgun (WGS) entry which is preliminary data.</text>
</comment>
<evidence type="ECO:0000259" key="1">
    <source>
        <dbReference type="Pfam" id="PF08241"/>
    </source>
</evidence>
<reference evidence="2 3" key="2">
    <citation type="submission" date="2019-09" db="EMBL/GenBank/DDBJ databases">
        <authorList>
            <person name="Jin C."/>
        </authorList>
    </citation>
    <scope>NUCLEOTIDE SEQUENCE [LARGE SCALE GENOMIC DNA]</scope>
    <source>
        <strain evidence="2 3">BN140041</strain>
    </source>
</reference>
<dbReference type="Pfam" id="PF08241">
    <property type="entry name" value="Methyltransf_11"/>
    <property type="match status" value="1"/>
</dbReference>
<name>A0A5B1M669_9ACTN</name>
<feature type="domain" description="Methyltransferase type 11" evidence="1">
    <location>
        <begin position="46"/>
        <end position="124"/>
    </location>
</feature>
<dbReference type="InterPro" id="IPR013216">
    <property type="entry name" value="Methyltransf_11"/>
</dbReference>
<keyword evidence="3" id="KW-1185">Reference proteome</keyword>
<dbReference type="AlphaFoldDB" id="A0A5B1M669"/>